<dbReference type="EMBL" id="JACCKD010000004">
    <property type="protein sequence ID" value="MBA0126456.1"/>
    <property type="molecule type" value="Genomic_DNA"/>
</dbReference>
<dbReference type="Proteomes" id="UP000582974">
    <property type="component" value="Unassembled WGS sequence"/>
</dbReference>
<evidence type="ECO:0000313" key="1">
    <source>
        <dbReference type="EMBL" id="MBA0126456.1"/>
    </source>
</evidence>
<sequence length="193" mass="20615">MFATITAIAIILLTAATIGLFAMVGELASRVDSLTAHQDDSPSGGAVHDWADPLEDFVPGNNPEWYPGELISVEDSPCALLVILSTSCQSCSRFAEQNFSELDGLPCHLGFIISCPTVERGQKFVRNYPTLASRSSVYIDAMGEWTRDQLGLDVSPSAVVLQAGRPAAAFTMSSPNQLAAVVDQHLATDRETA</sequence>
<gene>
    <name evidence="1" type="ORF">H0B56_12975</name>
</gene>
<dbReference type="AlphaFoldDB" id="A0A838AB61"/>
<protein>
    <recommendedName>
        <fullName evidence="3">Thioredoxin domain-containing protein</fullName>
    </recommendedName>
</protein>
<name>A0A838AB61_9PSEU</name>
<proteinExistence type="predicted"/>
<evidence type="ECO:0000313" key="2">
    <source>
        <dbReference type="Proteomes" id="UP000582974"/>
    </source>
</evidence>
<dbReference type="RefSeq" id="WP_180893279.1">
    <property type="nucleotide sequence ID" value="NZ_JACCKD010000004.1"/>
</dbReference>
<accession>A0A838AB61</accession>
<comment type="caution">
    <text evidence="1">The sequence shown here is derived from an EMBL/GenBank/DDBJ whole genome shotgun (WGS) entry which is preliminary data.</text>
</comment>
<organism evidence="1 2">
    <name type="scientific">Haloechinothrix aidingensis</name>
    <dbReference type="NCBI Taxonomy" id="2752311"/>
    <lineage>
        <taxon>Bacteria</taxon>
        <taxon>Bacillati</taxon>
        <taxon>Actinomycetota</taxon>
        <taxon>Actinomycetes</taxon>
        <taxon>Pseudonocardiales</taxon>
        <taxon>Pseudonocardiaceae</taxon>
        <taxon>Haloechinothrix</taxon>
    </lineage>
</organism>
<keyword evidence="2" id="KW-1185">Reference proteome</keyword>
<reference evidence="1 2" key="1">
    <citation type="submission" date="2020-07" db="EMBL/GenBank/DDBJ databases">
        <title>Genome of Haloechinothrix sp.</title>
        <authorList>
            <person name="Tang S.-K."/>
            <person name="Yang L."/>
            <person name="Zhu W.-Y."/>
        </authorList>
    </citation>
    <scope>NUCLEOTIDE SEQUENCE [LARGE SCALE GENOMIC DNA]</scope>
    <source>
        <strain evidence="1 2">YIM 98757</strain>
    </source>
</reference>
<evidence type="ECO:0008006" key="3">
    <source>
        <dbReference type="Google" id="ProtNLM"/>
    </source>
</evidence>